<protein>
    <submittedName>
        <fullName evidence="1">Uncharacterized protein</fullName>
    </submittedName>
</protein>
<evidence type="ECO:0000313" key="1">
    <source>
        <dbReference type="EMBL" id="GBP44840.1"/>
    </source>
</evidence>
<accession>A0A4C1W1X5</accession>
<dbReference type="Proteomes" id="UP000299102">
    <property type="component" value="Unassembled WGS sequence"/>
</dbReference>
<evidence type="ECO:0000313" key="2">
    <source>
        <dbReference type="Proteomes" id="UP000299102"/>
    </source>
</evidence>
<gene>
    <name evidence="1" type="ORF">EVAR_75709_1</name>
</gene>
<organism evidence="1 2">
    <name type="scientific">Eumeta variegata</name>
    <name type="common">Bagworm moth</name>
    <name type="synonym">Eumeta japonica</name>
    <dbReference type="NCBI Taxonomy" id="151549"/>
    <lineage>
        <taxon>Eukaryota</taxon>
        <taxon>Metazoa</taxon>
        <taxon>Ecdysozoa</taxon>
        <taxon>Arthropoda</taxon>
        <taxon>Hexapoda</taxon>
        <taxon>Insecta</taxon>
        <taxon>Pterygota</taxon>
        <taxon>Neoptera</taxon>
        <taxon>Endopterygota</taxon>
        <taxon>Lepidoptera</taxon>
        <taxon>Glossata</taxon>
        <taxon>Ditrysia</taxon>
        <taxon>Tineoidea</taxon>
        <taxon>Psychidae</taxon>
        <taxon>Oiketicinae</taxon>
        <taxon>Eumeta</taxon>
    </lineage>
</organism>
<reference evidence="1 2" key="1">
    <citation type="journal article" date="2019" name="Commun. Biol.">
        <title>The bagworm genome reveals a unique fibroin gene that provides high tensile strength.</title>
        <authorList>
            <person name="Kono N."/>
            <person name="Nakamura H."/>
            <person name="Ohtoshi R."/>
            <person name="Tomita M."/>
            <person name="Numata K."/>
            <person name="Arakawa K."/>
        </authorList>
    </citation>
    <scope>NUCLEOTIDE SEQUENCE [LARGE SCALE GENOMIC DNA]</scope>
</reference>
<name>A0A4C1W1X5_EUMVA</name>
<proteinExistence type="predicted"/>
<keyword evidence="2" id="KW-1185">Reference proteome</keyword>
<dbReference type="EMBL" id="BGZK01000459">
    <property type="protein sequence ID" value="GBP44840.1"/>
    <property type="molecule type" value="Genomic_DNA"/>
</dbReference>
<comment type="caution">
    <text evidence="1">The sequence shown here is derived from an EMBL/GenBank/DDBJ whole genome shotgun (WGS) entry which is preliminary data.</text>
</comment>
<dbReference type="AlphaFoldDB" id="A0A4C1W1X5"/>
<sequence length="131" mass="15031">MFFIADREANNHVKAGGRCRRWAIVISEAPPVRCRPFEQEKIIRGEGTELMKRKEGGEWKNWVQGGGKWVTEIFTHWKKRNTGGCYSSVFCESVVLLRSRQPICALRPCWPEHDSTTINGIFLIIIVILVS</sequence>